<evidence type="ECO:0000259" key="1">
    <source>
        <dbReference type="Pfam" id="PF07238"/>
    </source>
</evidence>
<dbReference type="Pfam" id="PF07238">
    <property type="entry name" value="PilZ"/>
    <property type="match status" value="1"/>
</dbReference>
<dbReference type="Proteomes" id="UP000435138">
    <property type="component" value="Unassembled WGS sequence"/>
</dbReference>
<dbReference type="EMBL" id="WIXI01000050">
    <property type="protein sequence ID" value="MQY49454.1"/>
    <property type="molecule type" value="Genomic_DNA"/>
</dbReference>
<feature type="domain" description="PilZ" evidence="1">
    <location>
        <begin position="13"/>
        <end position="98"/>
    </location>
</feature>
<proteinExistence type="predicted"/>
<accession>A0A6A8AFB0</accession>
<sequence length="115" mass="12987">MERYSMAVIGMKTRSAQRRKTRIYGTVKYYNQAAKGRIVDLSDTGLALDLGSPFHAATGSAVKIETDELGILEGTVKWSHRGRLGIHFRPNSNASAQVQSYFRFFHQEIRPVLTR</sequence>
<comment type="caution">
    <text evidence="2">The sequence shown here is derived from an EMBL/GenBank/DDBJ whole genome shotgun (WGS) entry which is preliminary data.</text>
</comment>
<gene>
    <name evidence="2" type="ORF">GAO09_25800</name>
</gene>
<name>A0A6A8AFB0_9HYPH</name>
<dbReference type="GO" id="GO:0035438">
    <property type="term" value="F:cyclic-di-GMP binding"/>
    <property type="evidence" value="ECO:0007669"/>
    <property type="project" value="InterPro"/>
</dbReference>
<organism evidence="2 3">
    <name type="scientific">Endobacterium cereale</name>
    <dbReference type="NCBI Taxonomy" id="2663029"/>
    <lineage>
        <taxon>Bacteria</taxon>
        <taxon>Pseudomonadati</taxon>
        <taxon>Pseudomonadota</taxon>
        <taxon>Alphaproteobacteria</taxon>
        <taxon>Hyphomicrobiales</taxon>
        <taxon>Rhizobiaceae</taxon>
        <taxon>Endobacterium</taxon>
    </lineage>
</organism>
<evidence type="ECO:0000313" key="2">
    <source>
        <dbReference type="EMBL" id="MQY49454.1"/>
    </source>
</evidence>
<dbReference type="AlphaFoldDB" id="A0A6A8AFB0"/>
<evidence type="ECO:0000313" key="3">
    <source>
        <dbReference type="Proteomes" id="UP000435138"/>
    </source>
</evidence>
<reference evidence="2 3" key="1">
    <citation type="submission" date="2019-11" db="EMBL/GenBank/DDBJ databases">
        <title>Genome analysis of Rhizobacterium cereale a novel genus and species isolated from maize roots in North Spain.</title>
        <authorList>
            <person name="Menendez E."/>
            <person name="Flores-Felix J.D."/>
            <person name="Ramirez-Bahena M.-H."/>
            <person name="Igual J.M."/>
            <person name="Garcia-Fraile P."/>
            <person name="Peix A."/>
            <person name="Velazquez E."/>
        </authorList>
    </citation>
    <scope>NUCLEOTIDE SEQUENCE [LARGE SCALE GENOMIC DNA]</scope>
    <source>
        <strain evidence="2 3">RZME27</strain>
    </source>
</reference>
<dbReference type="Gene3D" id="2.40.10.220">
    <property type="entry name" value="predicted glycosyltransferase like domains"/>
    <property type="match status" value="1"/>
</dbReference>
<dbReference type="SUPFAM" id="SSF141371">
    <property type="entry name" value="PilZ domain-like"/>
    <property type="match status" value="1"/>
</dbReference>
<protein>
    <submittedName>
        <fullName evidence="2">PilZ domain-containing protein</fullName>
    </submittedName>
</protein>
<dbReference type="InterPro" id="IPR009875">
    <property type="entry name" value="PilZ_domain"/>
</dbReference>
<keyword evidence="3" id="KW-1185">Reference proteome</keyword>